<evidence type="ECO:0000313" key="12">
    <source>
        <dbReference type="Proteomes" id="UP000249229"/>
    </source>
</evidence>
<evidence type="ECO:0000256" key="7">
    <source>
        <dbReference type="ARBA" id="ARBA00022741"/>
    </source>
</evidence>
<dbReference type="Gene3D" id="3.40.50.300">
    <property type="entry name" value="P-loop containing nucleotide triphosphate hydrolases"/>
    <property type="match status" value="1"/>
</dbReference>
<keyword evidence="5" id="KW-0819">tRNA processing</keyword>
<comment type="similarity">
    <text evidence="2">Belongs to the TsaE family.</text>
</comment>
<evidence type="ECO:0000313" key="11">
    <source>
        <dbReference type="EMBL" id="PZQ59271.1"/>
    </source>
</evidence>
<comment type="subcellular location">
    <subcellularLocation>
        <location evidence="1">Cytoplasm</location>
    </subcellularLocation>
</comment>
<evidence type="ECO:0000256" key="1">
    <source>
        <dbReference type="ARBA" id="ARBA00004496"/>
    </source>
</evidence>
<dbReference type="Proteomes" id="UP000249229">
    <property type="component" value="Unassembled WGS sequence"/>
</dbReference>
<comment type="caution">
    <text evidence="11">The sequence shown here is derived from an EMBL/GenBank/DDBJ whole genome shotgun (WGS) entry which is preliminary data.</text>
</comment>
<dbReference type="AlphaFoldDB" id="A0A2W5P0E2"/>
<evidence type="ECO:0000256" key="10">
    <source>
        <dbReference type="ARBA" id="ARBA00032441"/>
    </source>
</evidence>
<dbReference type="PANTHER" id="PTHR33540">
    <property type="entry name" value="TRNA THREONYLCARBAMOYLADENOSINE BIOSYNTHESIS PROTEIN TSAE"/>
    <property type="match status" value="1"/>
</dbReference>
<keyword evidence="8" id="KW-0067">ATP-binding</keyword>
<dbReference type="GO" id="GO:0046872">
    <property type="term" value="F:metal ion binding"/>
    <property type="evidence" value="ECO:0007669"/>
    <property type="project" value="UniProtKB-KW"/>
</dbReference>
<dbReference type="SUPFAM" id="SSF52540">
    <property type="entry name" value="P-loop containing nucleoside triphosphate hydrolases"/>
    <property type="match status" value="1"/>
</dbReference>
<keyword evidence="7" id="KW-0547">Nucleotide-binding</keyword>
<evidence type="ECO:0000256" key="8">
    <source>
        <dbReference type="ARBA" id="ARBA00022840"/>
    </source>
</evidence>
<evidence type="ECO:0000256" key="9">
    <source>
        <dbReference type="ARBA" id="ARBA00022842"/>
    </source>
</evidence>
<evidence type="ECO:0000256" key="4">
    <source>
        <dbReference type="ARBA" id="ARBA00022490"/>
    </source>
</evidence>
<dbReference type="InterPro" id="IPR027417">
    <property type="entry name" value="P-loop_NTPase"/>
</dbReference>
<keyword evidence="6" id="KW-0479">Metal-binding</keyword>
<dbReference type="EMBL" id="QFQI01000009">
    <property type="protein sequence ID" value="PZQ59271.1"/>
    <property type="molecule type" value="Genomic_DNA"/>
</dbReference>
<sequence>MSTGEVRLADAAATTAWGERLAAVLRAGDVVALSGGLGAGKTSLARGVLAALGLAGEAPSPTFAIVQPYAPPEVRLPVLHVDLYRLDDPHEIEELGLEEARLDSALLVEWPERAGAGRWADALALDIAILPDGARRLTWAAPAAWEARWPPR</sequence>
<keyword evidence="9" id="KW-0460">Magnesium</keyword>
<dbReference type="InterPro" id="IPR003442">
    <property type="entry name" value="T6A_TsaE"/>
</dbReference>
<dbReference type="NCBIfam" id="TIGR00150">
    <property type="entry name" value="T6A_YjeE"/>
    <property type="match status" value="1"/>
</dbReference>
<evidence type="ECO:0000256" key="3">
    <source>
        <dbReference type="ARBA" id="ARBA00019010"/>
    </source>
</evidence>
<dbReference type="GO" id="GO:0005737">
    <property type="term" value="C:cytoplasm"/>
    <property type="evidence" value="ECO:0007669"/>
    <property type="project" value="UniProtKB-SubCell"/>
</dbReference>
<gene>
    <name evidence="11" type="ORF">DI544_11455</name>
</gene>
<accession>A0A2W5P0E2</accession>
<reference evidence="11 12" key="1">
    <citation type="submission" date="2017-08" db="EMBL/GenBank/DDBJ databases">
        <title>Infants hospitalized years apart are colonized by the same room-sourced microbial strains.</title>
        <authorList>
            <person name="Brooks B."/>
            <person name="Olm M.R."/>
            <person name="Firek B.A."/>
            <person name="Baker R."/>
            <person name="Thomas B.C."/>
            <person name="Morowitz M.J."/>
            <person name="Banfield J.F."/>
        </authorList>
    </citation>
    <scope>NUCLEOTIDE SEQUENCE [LARGE SCALE GENOMIC DNA]</scope>
    <source>
        <strain evidence="11">S2_005_001_R1_22</strain>
    </source>
</reference>
<proteinExistence type="inferred from homology"/>
<dbReference type="GO" id="GO:0016740">
    <property type="term" value="F:transferase activity"/>
    <property type="evidence" value="ECO:0007669"/>
    <property type="project" value="UniProtKB-KW"/>
</dbReference>
<name>A0A2W5P0E2_9SPHN</name>
<evidence type="ECO:0000256" key="5">
    <source>
        <dbReference type="ARBA" id="ARBA00022694"/>
    </source>
</evidence>
<keyword evidence="11" id="KW-0808">Transferase</keyword>
<evidence type="ECO:0000256" key="6">
    <source>
        <dbReference type="ARBA" id="ARBA00022723"/>
    </source>
</evidence>
<dbReference type="GO" id="GO:0002949">
    <property type="term" value="P:tRNA threonylcarbamoyladenosine modification"/>
    <property type="evidence" value="ECO:0007669"/>
    <property type="project" value="InterPro"/>
</dbReference>
<protein>
    <recommendedName>
        <fullName evidence="3">tRNA threonylcarbamoyladenosine biosynthesis protein TsaE</fullName>
    </recommendedName>
    <alternativeName>
        <fullName evidence="10">t(6)A37 threonylcarbamoyladenosine biosynthesis protein TsaE</fullName>
    </alternativeName>
</protein>
<dbReference type="Pfam" id="PF02367">
    <property type="entry name" value="TsaE"/>
    <property type="match status" value="1"/>
</dbReference>
<evidence type="ECO:0000256" key="2">
    <source>
        <dbReference type="ARBA" id="ARBA00007599"/>
    </source>
</evidence>
<dbReference type="PANTHER" id="PTHR33540:SF2">
    <property type="entry name" value="TRNA THREONYLCARBAMOYLADENOSINE BIOSYNTHESIS PROTEIN TSAE"/>
    <property type="match status" value="1"/>
</dbReference>
<dbReference type="GO" id="GO:0005524">
    <property type="term" value="F:ATP binding"/>
    <property type="evidence" value="ECO:0007669"/>
    <property type="project" value="UniProtKB-KW"/>
</dbReference>
<keyword evidence="4" id="KW-0963">Cytoplasm</keyword>
<organism evidence="11 12">
    <name type="scientific">Sphingomonas taxi</name>
    <dbReference type="NCBI Taxonomy" id="1549858"/>
    <lineage>
        <taxon>Bacteria</taxon>
        <taxon>Pseudomonadati</taxon>
        <taxon>Pseudomonadota</taxon>
        <taxon>Alphaproteobacteria</taxon>
        <taxon>Sphingomonadales</taxon>
        <taxon>Sphingomonadaceae</taxon>
        <taxon>Sphingomonas</taxon>
    </lineage>
</organism>